<dbReference type="InterPro" id="IPR053733">
    <property type="entry name" value="Heme_Transport_Util_sf"/>
</dbReference>
<dbReference type="AlphaFoldDB" id="A0A850QG03"/>
<dbReference type="Pfam" id="PF05171">
    <property type="entry name" value="HemS"/>
    <property type="match status" value="2"/>
</dbReference>
<dbReference type="InterPro" id="IPR007845">
    <property type="entry name" value="HemS/ChuX_dom"/>
</dbReference>
<sequence>MPKDIHLTAADIRSLRAENPKLRIRDFATQHGLSEAAVLDAHIGQGVTPITADLTTALAQVPRFGKVMALTRNDHVVSEVHGVYGEYRAGERAGMILSRPIDMRYFPRHFVRAYAVERHTDEGPRHSLQFFDHSGDAMHKVHLTGASDASVWQDVVNTLRVDLRPADYEPRPMPEAPKENYDKADRLREQWAAMTDTHQFLGLVDRLKMNRLGAYRVAGAPYVRQLDTGAVMEALEQAALREVPVMTFVGNQGCIQIHSGAPQNIKVMGPWFNILDNGFNLHLRTDPIAEVYAVEKPTRRGMAVSVEAFDAMGGLILQIFGVRTREEDHYAGWNDIVRALPNAAVAV</sequence>
<reference evidence="2 3" key="1">
    <citation type="submission" date="2020-04" db="EMBL/GenBank/DDBJ databases">
        <title>Donghicola sp., a member of the Rhodobacteraceae family isolated from mangrove forest in Thailand.</title>
        <authorList>
            <person name="Charoenyingcharoen P."/>
            <person name="Yukphan P."/>
        </authorList>
    </citation>
    <scope>NUCLEOTIDE SEQUENCE [LARGE SCALE GENOMIC DNA]</scope>
    <source>
        <strain evidence="2 3">B5-SW-15</strain>
    </source>
</reference>
<organism evidence="2 3">
    <name type="scientific">Donghicola mangrovi</name>
    <dbReference type="NCBI Taxonomy" id="2729614"/>
    <lineage>
        <taxon>Bacteria</taxon>
        <taxon>Pseudomonadati</taxon>
        <taxon>Pseudomonadota</taxon>
        <taxon>Alphaproteobacteria</taxon>
        <taxon>Rhodobacterales</taxon>
        <taxon>Roseobacteraceae</taxon>
        <taxon>Donghicola</taxon>
    </lineage>
</organism>
<feature type="domain" description="Haemin-degrading HemS/ChuX" evidence="1">
    <location>
        <begin position="208"/>
        <end position="339"/>
    </location>
</feature>
<evidence type="ECO:0000259" key="1">
    <source>
        <dbReference type="Pfam" id="PF05171"/>
    </source>
</evidence>
<comment type="caution">
    <text evidence="2">The sequence shown here is derived from an EMBL/GenBank/DDBJ whole genome shotgun (WGS) entry which is preliminary data.</text>
</comment>
<proteinExistence type="predicted"/>
<dbReference type="EMBL" id="JABCJE010000010">
    <property type="protein sequence ID" value="NVO25009.1"/>
    <property type="molecule type" value="Genomic_DNA"/>
</dbReference>
<dbReference type="Gene3D" id="3.40.1570.10">
    <property type="entry name" value="HemS/ChuS/ChuX like domains"/>
    <property type="match status" value="2"/>
</dbReference>
<protein>
    <submittedName>
        <fullName evidence="2">Hemin-degrading factor</fullName>
    </submittedName>
</protein>
<name>A0A850QG03_9RHOB</name>
<evidence type="ECO:0000313" key="2">
    <source>
        <dbReference type="EMBL" id="NVO25009.1"/>
    </source>
</evidence>
<dbReference type="GO" id="GO:0006826">
    <property type="term" value="P:iron ion transport"/>
    <property type="evidence" value="ECO:0007669"/>
    <property type="project" value="InterPro"/>
</dbReference>
<evidence type="ECO:0000313" key="3">
    <source>
        <dbReference type="Proteomes" id="UP000592216"/>
    </source>
</evidence>
<dbReference type="SUPFAM" id="SSF144064">
    <property type="entry name" value="Heme iron utilization protein-like"/>
    <property type="match status" value="1"/>
</dbReference>
<dbReference type="Proteomes" id="UP000592216">
    <property type="component" value="Unassembled WGS sequence"/>
</dbReference>
<gene>
    <name evidence="2" type="ORF">HJ536_16760</name>
</gene>
<accession>A0A850QG03</accession>
<dbReference type="CDD" id="cd16831">
    <property type="entry name" value="HemS-like_C"/>
    <property type="match status" value="1"/>
</dbReference>
<feature type="domain" description="Haemin-degrading HemS/ChuX" evidence="1">
    <location>
        <begin position="32"/>
        <end position="159"/>
    </location>
</feature>
<dbReference type="RefSeq" id="WP_177158603.1">
    <property type="nucleotide sequence ID" value="NZ_JABCJE010000010.1"/>
</dbReference>
<dbReference type="CDD" id="cd16830">
    <property type="entry name" value="HemS-like_N"/>
    <property type="match status" value="1"/>
</dbReference>